<organism evidence="1 2">
    <name type="scientific">Peribacillus simplex</name>
    <dbReference type="NCBI Taxonomy" id="1478"/>
    <lineage>
        <taxon>Bacteria</taxon>
        <taxon>Bacillati</taxon>
        <taxon>Bacillota</taxon>
        <taxon>Bacilli</taxon>
        <taxon>Bacillales</taxon>
        <taxon>Bacillaceae</taxon>
        <taxon>Peribacillus</taxon>
    </lineage>
</organism>
<reference evidence="1 2" key="1">
    <citation type="submission" date="2015-11" db="EMBL/GenBank/DDBJ databases">
        <title>Genome Sequence of Bacillus simplex strain VanAntwerpen2.</title>
        <authorList>
            <person name="Couger M.B."/>
        </authorList>
    </citation>
    <scope>NUCLEOTIDE SEQUENCE [LARGE SCALE GENOMIC DNA]</scope>
    <source>
        <strain evidence="1 2">VanAntwerpen02</strain>
    </source>
</reference>
<dbReference type="Pfam" id="PF10782">
    <property type="entry name" value="zf-C2HCIx2C"/>
    <property type="match status" value="1"/>
</dbReference>
<evidence type="ECO:0000313" key="1">
    <source>
        <dbReference type="EMBL" id="KWW11279.1"/>
    </source>
</evidence>
<dbReference type="RefSeq" id="WP_061144222.1">
    <property type="nucleotide sequence ID" value="NZ_LNNH01000055.1"/>
</dbReference>
<proteinExistence type="predicted"/>
<protein>
    <recommendedName>
        <fullName evidence="3">Zinc-finger domain-containing protein</fullName>
    </recommendedName>
</protein>
<gene>
    <name evidence="1" type="ORF">AS888_01730</name>
</gene>
<dbReference type="Proteomes" id="UP000064189">
    <property type="component" value="Unassembled WGS sequence"/>
</dbReference>
<name>A0A109MSF5_9BACI</name>
<evidence type="ECO:0008006" key="3">
    <source>
        <dbReference type="Google" id="ProtNLM"/>
    </source>
</evidence>
<comment type="caution">
    <text evidence="1">The sequence shown here is derived from an EMBL/GenBank/DDBJ whole genome shotgun (WGS) entry which is preliminary data.</text>
</comment>
<accession>A0A109MSF5</accession>
<dbReference type="InterPro" id="IPR019718">
    <property type="entry name" value="DUF2602"/>
</dbReference>
<evidence type="ECO:0000313" key="2">
    <source>
        <dbReference type="Proteomes" id="UP000064189"/>
    </source>
</evidence>
<dbReference type="AlphaFoldDB" id="A0A109MSF5"/>
<sequence>MNRKKIYEEVEDVLTSFCQDCFLRKHFRKEKGRTYAHQFCITECTVGEKLKKLGNELKGHL</sequence>
<keyword evidence="2" id="KW-1185">Reference proteome</keyword>
<dbReference type="EMBL" id="LNNH01000055">
    <property type="protein sequence ID" value="KWW11279.1"/>
    <property type="molecule type" value="Genomic_DNA"/>
</dbReference>